<evidence type="ECO:0000256" key="1">
    <source>
        <dbReference type="ARBA" id="ARBA00004141"/>
    </source>
</evidence>
<dbReference type="EMBL" id="HE573026">
    <property type="protein sequence ID" value="CCC51992.1"/>
    <property type="molecule type" value="Genomic_DNA"/>
</dbReference>
<evidence type="ECO:0000256" key="10">
    <source>
        <dbReference type="ARBA" id="ARBA00023136"/>
    </source>
</evidence>
<feature type="transmembrane region" description="Helical" evidence="14">
    <location>
        <begin position="100"/>
        <end position="119"/>
    </location>
</feature>
<evidence type="ECO:0000256" key="11">
    <source>
        <dbReference type="ARBA" id="ARBA00023160"/>
    </source>
</evidence>
<feature type="transmembrane region" description="Helical" evidence="14">
    <location>
        <begin position="180"/>
        <end position="200"/>
    </location>
</feature>
<dbReference type="PANTHER" id="PTHR11035:SF3">
    <property type="entry name" value="VERY-LONG-CHAIN (3R)-3-HYDROXYACYL-COA DEHYDRATASE"/>
    <property type="match status" value="1"/>
</dbReference>
<evidence type="ECO:0000256" key="7">
    <source>
        <dbReference type="ARBA" id="ARBA00022832"/>
    </source>
</evidence>
<evidence type="ECO:0000256" key="4">
    <source>
        <dbReference type="ARBA" id="ARBA00013122"/>
    </source>
</evidence>
<evidence type="ECO:0000256" key="5">
    <source>
        <dbReference type="ARBA" id="ARBA00022516"/>
    </source>
</evidence>
<dbReference type="UniPathway" id="UPA00094"/>
<proteinExistence type="inferred from homology"/>
<gene>
    <name evidence="15" type="ORF">TVY486_1010350</name>
</gene>
<keyword evidence="9" id="KW-0443">Lipid metabolism</keyword>
<name>G0U7Y4_TRYVY</name>
<dbReference type="OMA" id="WSYILWQ"/>
<evidence type="ECO:0000256" key="6">
    <source>
        <dbReference type="ARBA" id="ARBA00022692"/>
    </source>
</evidence>
<evidence type="ECO:0000256" key="12">
    <source>
        <dbReference type="ARBA" id="ARBA00023239"/>
    </source>
</evidence>
<comment type="similarity">
    <text evidence="3">Belongs to the very long-chain fatty acids dehydratase HACD family.</text>
</comment>
<evidence type="ECO:0000256" key="14">
    <source>
        <dbReference type="SAM" id="Phobius"/>
    </source>
</evidence>
<dbReference type="PANTHER" id="PTHR11035">
    <property type="entry name" value="VERY-LONG-CHAIN (3R)-3-HYDROXYACYL-COA DEHYDRATASE"/>
    <property type="match status" value="1"/>
</dbReference>
<dbReference type="InterPro" id="IPR007482">
    <property type="entry name" value="Tyr_Pase-like_PTPLA"/>
</dbReference>
<dbReference type="GO" id="GO:0005789">
    <property type="term" value="C:endoplasmic reticulum membrane"/>
    <property type="evidence" value="ECO:0007669"/>
    <property type="project" value="TreeGrafter"/>
</dbReference>
<dbReference type="GO" id="GO:0030497">
    <property type="term" value="P:fatty acid elongation"/>
    <property type="evidence" value="ECO:0007669"/>
    <property type="project" value="TreeGrafter"/>
</dbReference>
<keyword evidence="7" id="KW-0276">Fatty acid metabolism</keyword>
<feature type="transmembrane region" description="Helical" evidence="14">
    <location>
        <begin position="7"/>
        <end position="26"/>
    </location>
</feature>
<comment type="pathway">
    <text evidence="2">Lipid metabolism; fatty acid biosynthesis.</text>
</comment>
<accession>G0U7Y4</accession>
<comment type="subcellular location">
    <subcellularLocation>
        <location evidence="1">Membrane</location>
        <topology evidence="1">Multi-pass membrane protein</topology>
    </subcellularLocation>
</comment>
<evidence type="ECO:0000256" key="2">
    <source>
        <dbReference type="ARBA" id="ARBA00005194"/>
    </source>
</evidence>
<sequence>MFAKLYLLTYNGTMLAGWTTTLFKILQHLISGGNVADAYGLVSQLLVVFQSGAVLEVLHSLFGLVRSPVSTTFIQVLSRLLVLFGALEIGPSAARTSLLAVQMIVAWCLAEIIRYAFYVGNLAGVKTQLLTWLRYSAFTVLYPMGISGEIACFWNALPYIRVNKPWTMELPNQYNWCFSWYHTVWFLLLFAYPAGSYVMYSHMLRQRAKVLCSQKPQGEKEKTA</sequence>
<keyword evidence="6 14" id="KW-0812">Transmembrane</keyword>
<evidence type="ECO:0000256" key="3">
    <source>
        <dbReference type="ARBA" id="ARBA00007811"/>
    </source>
</evidence>
<comment type="catalytic activity">
    <reaction evidence="13">
        <text>a very-long-chain (3R)-3-hydroxyacyl-CoA = a very-long-chain (2E)-enoyl-CoA + H2O</text>
        <dbReference type="Rhea" id="RHEA:45812"/>
        <dbReference type="ChEBI" id="CHEBI:15377"/>
        <dbReference type="ChEBI" id="CHEBI:83728"/>
        <dbReference type="ChEBI" id="CHEBI:85440"/>
        <dbReference type="EC" id="4.2.1.134"/>
    </reaction>
</comment>
<feature type="transmembrane region" description="Helical" evidence="14">
    <location>
        <begin position="38"/>
        <end position="64"/>
    </location>
</feature>
<dbReference type="Pfam" id="PF04387">
    <property type="entry name" value="PTPLA"/>
    <property type="match status" value="1"/>
</dbReference>
<evidence type="ECO:0000256" key="9">
    <source>
        <dbReference type="ARBA" id="ARBA00023098"/>
    </source>
</evidence>
<feature type="transmembrane region" description="Helical" evidence="14">
    <location>
        <begin position="76"/>
        <end position="94"/>
    </location>
</feature>
<dbReference type="EC" id="4.2.1.134" evidence="4"/>
<evidence type="ECO:0000256" key="13">
    <source>
        <dbReference type="ARBA" id="ARBA00036671"/>
    </source>
</evidence>
<keyword evidence="12" id="KW-0456">Lyase</keyword>
<dbReference type="GO" id="GO:0102158">
    <property type="term" value="F:very-long-chain (3R)-3-hydroxyacyl-CoA dehydratase activity"/>
    <property type="evidence" value="ECO:0007669"/>
    <property type="project" value="UniProtKB-EC"/>
</dbReference>
<reference evidence="15" key="1">
    <citation type="journal article" date="2012" name="Proc. Natl. Acad. Sci. U.S.A.">
        <title>Antigenic diversity is generated by distinct evolutionary mechanisms in African trypanosome species.</title>
        <authorList>
            <person name="Jackson A.P."/>
            <person name="Berry A."/>
            <person name="Aslett M."/>
            <person name="Allison H.C."/>
            <person name="Burton P."/>
            <person name="Vavrova-Anderson J."/>
            <person name="Brown R."/>
            <person name="Browne H."/>
            <person name="Corton N."/>
            <person name="Hauser H."/>
            <person name="Gamble J."/>
            <person name="Gilderthorp R."/>
            <person name="Marcello L."/>
            <person name="McQuillan J."/>
            <person name="Otto T.D."/>
            <person name="Quail M.A."/>
            <person name="Sanders M.J."/>
            <person name="van Tonder A."/>
            <person name="Ginger M.L."/>
            <person name="Field M.C."/>
            <person name="Barry J.D."/>
            <person name="Hertz-Fowler C."/>
            <person name="Berriman M."/>
        </authorList>
    </citation>
    <scope>NUCLEOTIDE SEQUENCE</scope>
    <source>
        <strain evidence="15">Y486</strain>
    </source>
</reference>
<keyword evidence="5" id="KW-0444">Lipid biosynthesis</keyword>
<dbReference type="GO" id="GO:0042761">
    <property type="term" value="P:very long-chain fatty acid biosynthetic process"/>
    <property type="evidence" value="ECO:0007669"/>
    <property type="project" value="TreeGrafter"/>
</dbReference>
<dbReference type="VEuPathDB" id="TriTrypDB:TvY486_1010350"/>
<keyword evidence="10 14" id="KW-0472">Membrane</keyword>
<protein>
    <recommendedName>
        <fullName evidence="4">very-long-chain (3R)-3-hydroxyacyl-CoA dehydratase</fullName>
        <ecNumber evidence="4">4.2.1.134</ecNumber>
    </recommendedName>
</protein>
<dbReference type="GO" id="GO:0030148">
    <property type="term" value="P:sphingolipid biosynthetic process"/>
    <property type="evidence" value="ECO:0007669"/>
    <property type="project" value="TreeGrafter"/>
</dbReference>
<dbReference type="AlphaFoldDB" id="G0U7Y4"/>
<keyword evidence="8 14" id="KW-1133">Transmembrane helix</keyword>
<keyword evidence="11" id="KW-0275">Fatty acid biosynthesis</keyword>
<feature type="transmembrane region" description="Helical" evidence="14">
    <location>
        <begin position="140"/>
        <end position="160"/>
    </location>
</feature>
<organism evidence="15">
    <name type="scientific">Trypanosoma vivax (strain Y486)</name>
    <dbReference type="NCBI Taxonomy" id="1055687"/>
    <lineage>
        <taxon>Eukaryota</taxon>
        <taxon>Discoba</taxon>
        <taxon>Euglenozoa</taxon>
        <taxon>Kinetoplastea</taxon>
        <taxon>Metakinetoplastina</taxon>
        <taxon>Trypanosomatida</taxon>
        <taxon>Trypanosomatidae</taxon>
        <taxon>Trypanosoma</taxon>
        <taxon>Duttonella</taxon>
    </lineage>
</organism>
<evidence type="ECO:0000313" key="15">
    <source>
        <dbReference type="EMBL" id="CCC51992.1"/>
    </source>
</evidence>
<evidence type="ECO:0000256" key="8">
    <source>
        <dbReference type="ARBA" id="ARBA00022989"/>
    </source>
</evidence>